<dbReference type="EMBL" id="JBEYRS010000009">
    <property type="protein sequence ID" value="MEW2364602.1"/>
    <property type="molecule type" value="Genomic_DNA"/>
</dbReference>
<comment type="caution">
    <text evidence="2">The sequence shown here is derived from an EMBL/GenBank/DDBJ whole genome shotgun (WGS) entry which is preliminary data.</text>
</comment>
<name>A0ABV3LYR9_9ACTN</name>
<dbReference type="Gene3D" id="3.30.750.24">
    <property type="entry name" value="STAS domain"/>
    <property type="match status" value="1"/>
</dbReference>
<accession>A0ABV3LYR9</accession>
<feature type="domain" description="STAS" evidence="1">
    <location>
        <begin position="32"/>
        <end position="106"/>
    </location>
</feature>
<dbReference type="SUPFAM" id="SSF52091">
    <property type="entry name" value="SpoIIaa-like"/>
    <property type="match status" value="1"/>
</dbReference>
<protein>
    <submittedName>
        <fullName evidence="2">STAS domain-containing protein</fullName>
    </submittedName>
</protein>
<dbReference type="InterPro" id="IPR036513">
    <property type="entry name" value="STAS_dom_sf"/>
</dbReference>
<organism evidence="2 3">
    <name type="scientific">Streptomyces huasconensis</name>
    <dbReference type="NCBI Taxonomy" id="1854574"/>
    <lineage>
        <taxon>Bacteria</taxon>
        <taxon>Bacillati</taxon>
        <taxon>Actinomycetota</taxon>
        <taxon>Actinomycetes</taxon>
        <taxon>Kitasatosporales</taxon>
        <taxon>Streptomycetaceae</taxon>
        <taxon>Streptomyces</taxon>
    </lineage>
</organism>
<evidence type="ECO:0000313" key="2">
    <source>
        <dbReference type="EMBL" id="MEW2364602.1"/>
    </source>
</evidence>
<keyword evidence="3" id="KW-1185">Reference proteome</keyword>
<dbReference type="Pfam" id="PF13466">
    <property type="entry name" value="STAS_2"/>
    <property type="match status" value="1"/>
</dbReference>
<evidence type="ECO:0000313" key="3">
    <source>
        <dbReference type="Proteomes" id="UP001553843"/>
    </source>
</evidence>
<dbReference type="Proteomes" id="UP001553843">
    <property type="component" value="Unassembled WGS sequence"/>
</dbReference>
<dbReference type="CDD" id="cd07043">
    <property type="entry name" value="STAS_anti-anti-sigma_factors"/>
    <property type="match status" value="1"/>
</dbReference>
<dbReference type="InterPro" id="IPR002645">
    <property type="entry name" value="STAS_dom"/>
</dbReference>
<dbReference type="RefSeq" id="WP_359781220.1">
    <property type="nucleotide sequence ID" value="NZ_JBEYRR010000009.1"/>
</dbReference>
<sequence length="120" mass="13258">MNDPHERKEGVGEAMPRGERLHICPLTDRVGLEVAGEVSLPTHMAWEQALERVVQRPHDSYHFELSALTFIDMAGVTALAMTARSLNGGQRLVLESPPPALSRVLEMFWPDLSAIEVATT</sequence>
<gene>
    <name evidence="2" type="ORF">AB0887_21990</name>
</gene>
<reference evidence="2 3" key="1">
    <citation type="submission" date="2024-06" db="EMBL/GenBank/DDBJ databases">
        <title>The Natural Products Discovery Center: Release of the First 8490 Sequenced Strains for Exploring Actinobacteria Biosynthetic Diversity.</title>
        <authorList>
            <person name="Kalkreuter E."/>
            <person name="Kautsar S.A."/>
            <person name="Yang D."/>
            <person name="Bader C.D."/>
            <person name="Teijaro C.N."/>
            <person name="Fluegel L."/>
            <person name="Davis C.M."/>
            <person name="Simpson J.R."/>
            <person name="Lauterbach L."/>
            <person name="Steele A.D."/>
            <person name="Gui C."/>
            <person name="Meng S."/>
            <person name="Li G."/>
            <person name="Viehrig K."/>
            <person name="Ye F."/>
            <person name="Su P."/>
            <person name="Kiefer A.F."/>
            <person name="Nichols A."/>
            <person name="Cepeda A.J."/>
            <person name="Yan W."/>
            <person name="Fan B."/>
            <person name="Jiang Y."/>
            <person name="Adhikari A."/>
            <person name="Zheng C.-J."/>
            <person name="Schuster L."/>
            <person name="Cowan T.M."/>
            <person name="Smanski M.J."/>
            <person name="Chevrette M.G."/>
            <person name="De Carvalho L.P.S."/>
            <person name="Shen B."/>
        </authorList>
    </citation>
    <scope>NUCLEOTIDE SEQUENCE [LARGE SCALE GENOMIC DNA]</scope>
    <source>
        <strain evidence="2 3">NPDC047833</strain>
    </source>
</reference>
<dbReference type="InterPro" id="IPR058548">
    <property type="entry name" value="MlaB-like_STAS"/>
</dbReference>
<dbReference type="PROSITE" id="PS50801">
    <property type="entry name" value="STAS"/>
    <property type="match status" value="1"/>
</dbReference>
<evidence type="ECO:0000259" key="1">
    <source>
        <dbReference type="PROSITE" id="PS50801"/>
    </source>
</evidence>
<proteinExistence type="predicted"/>